<organism evidence="2 3">
    <name type="scientific">Flavobacterium johnsoniae</name>
    <name type="common">Cytophaga johnsonae</name>
    <dbReference type="NCBI Taxonomy" id="986"/>
    <lineage>
        <taxon>Bacteria</taxon>
        <taxon>Pseudomonadati</taxon>
        <taxon>Bacteroidota</taxon>
        <taxon>Flavobacteriia</taxon>
        <taxon>Flavobacteriales</taxon>
        <taxon>Flavobacteriaceae</taxon>
        <taxon>Flavobacterium</taxon>
    </lineage>
</organism>
<name>A0A1M5G2Z5_FLAJO</name>
<protein>
    <recommendedName>
        <fullName evidence="1">DUF6268 domain-containing protein</fullName>
    </recommendedName>
</protein>
<dbReference type="Proteomes" id="UP000184112">
    <property type="component" value="Unassembled WGS sequence"/>
</dbReference>
<proteinExistence type="predicted"/>
<accession>A0A1M5G2Z5</accession>
<dbReference type="InterPro" id="IPR046235">
    <property type="entry name" value="DUF6268"/>
</dbReference>
<sequence length="260" mass="29705">MKAQEKFSVNIDLKTEPTDKVDFNETNAGVFFSRTISSKSSIKNTLSYTNLNLSYDKDSFKSIDQLRQIQDKFEFSHEILNAVKLIFSLTPTANFQHNLDFSDLSLLGSFEISRQLNSKTTLNIGASRTAIFGNPKFLPLASLNYKINENANLLVGFPDSKISYSNNIRNKFSLNNSFNGNFYNLDVQNNINNNAAKAVLSQMTTSFEYERNVEKNWFLNFKAGYDFDKKYKLTDSKYHTVHDYNIGNGYVLGIGIKYKQ</sequence>
<dbReference type="RefSeq" id="WP_254796508.1">
    <property type="nucleotide sequence ID" value="NZ_FQWH01000001.1"/>
</dbReference>
<dbReference type="EMBL" id="FQWH01000001">
    <property type="protein sequence ID" value="SHF98108.1"/>
    <property type="molecule type" value="Genomic_DNA"/>
</dbReference>
<dbReference type="Pfam" id="PF19783">
    <property type="entry name" value="DUF6268"/>
    <property type="match status" value="1"/>
</dbReference>
<evidence type="ECO:0000259" key="1">
    <source>
        <dbReference type="Pfam" id="PF19783"/>
    </source>
</evidence>
<dbReference type="AlphaFoldDB" id="A0A1M5G2Z5"/>
<reference evidence="2 3" key="1">
    <citation type="submission" date="2016-11" db="EMBL/GenBank/DDBJ databases">
        <authorList>
            <person name="Jaros S."/>
            <person name="Januszkiewicz K."/>
            <person name="Wedrychowicz H."/>
        </authorList>
    </citation>
    <scope>NUCLEOTIDE SEQUENCE [LARGE SCALE GENOMIC DNA]</scope>
    <source>
        <strain evidence="2 3">DSM 6792</strain>
    </source>
</reference>
<evidence type="ECO:0000313" key="2">
    <source>
        <dbReference type="EMBL" id="SHF98108.1"/>
    </source>
</evidence>
<evidence type="ECO:0000313" key="3">
    <source>
        <dbReference type="Proteomes" id="UP000184112"/>
    </source>
</evidence>
<gene>
    <name evidence="2" type="ORF">SAMN05444388_101229</name>
</gene>
<feature type="domain" description="DUF6268" evidence="1">
    <location>
        <begin position="41"/>
        <end position="259"/>
    </location>
</feature>